<keyword evidence="3 5" id="KW-0067">ATP-binding</keyword>
<dbReference type="InterPro" id="IPR013563">
    <property type="entry name" value="Oligopep_ABC_C"/>
</dbReference>
<dbReference type="InterPro" id="IPR027417">
    <property type="entry name" value="P-loop_NTPase"/>
</dbReference>
<dbReference type="AlphaFoldDB" id="A0A377NH96"/>
<proteinExistence type="predicted"/>
<dbReference type="EMBL" id="UGGO01000001">
    <property type="protein sequence ID" value="STQ45346.1"/>
    <property type="molecule type" value="Genomic_DNA"/>
</dbReference>
<keyword evidence="5" id="KW-0378">Hydrolase</keyword>
<dbReference type="Proteomes" id="UP000254304">
    <property type="component" value="Unassembled WGS sequence"/>
</dbReference>
<gene>
    <name evidence="5" type="primary">gsiA_20</name>
    <name evidence="5" type="ORF">NCTC12157_03079</name>
</gene>
<reference evidence="5 6" key="1">
    <citation type="submission" date="2018-06" db="EMBL/GenBank/DDBJ databases">
        <authorList>
            <consortium name="Pathogen Informatics"/>
            <person name="Doyle S."/>
        </authorList>
    </citation>
    <scope>NUCLEOTIDE SEQUENCE [LARGE SCALE GENOMIC DNA]</scope>
    <source>
        <strain evidence="5 6">NCTC12157</strain>
    </source>
</reference>
<dbReference type="GO" id="GO:0016787">
    <property type="term" value="F:hydrolase activity"/>
    <property type="evidence" value="ECO:0007669"/>
    <property type="project" value="UniProtKB-KW"/>
</dbReference>
<dbReference type="Pfam" id="PF08352">
    <property type="entry name" value="oligo_HPY"/>
    <property type="match status" value="1"/>
</dbReference>
<sequence>MYRGECVESGETAELFHRPQHPYTRALLAAVPKLGSMQGQPWPLRFPQIDLQTGASTQPLEVANTPDRGQTPVLSGEKSQRALPGVWRFVEPTGGGSSRGGKHQF</sequence>
<dbReference type="GO" id="GO:0015833">
    <property type="term" value="P:peptide transport"/>
    <property type="evidence" value="ECO:0007669"/>
    <property type="project" value="InterPro"/>
</dbReference>
<evidence type="ECO:0000256" key="2">
    <source>
        <dbReference type="ARBA" id="ARBA00022741"/>
    </source>
</evidence>
<evidence type="ECO:0000256" key="1">
    <source>
        <dbReference type="ARBA" id="ARBA00022448"/>
    </source>
</evidence>
<dbReference type="Gene3D" id="3.40.50.300">
    <property type="entry name" value="P-loop containing nucleotide triphosphate hydrolases"/>
    <property type="match status" value="1"/>
</dbReference>
<keyword evidence="2" id="KW-0547">Nucleotide-binding</keyword>
<evidence type="ECO:0000313" key="6">
    <source>
        <dbReference type="Proteomes" id="UP000254304"/>
    </source>
</evidence>
<evidence type="ECO:0000313" key="5">
    <source>
        <dbReference type="EMBL" id="STQ45346.1"/>
    </source>
</evidence>
<accession>A0A377NH96</accession>
<keyword evidence="1" id="KW-0813">Transport</keyword>
<evidence type="ECO:0000259" key="4">
    <source>
        <dbReference type="Pfam" id="PF08352"/>
    </source>
</evidence>
<evidence type="ECO:0000256" key="3">
    <source>
        <dbReference type="ARBA" id="ARBA00022840"/>
    </source>
</evidence>
<dbReference type="GO" id="GO:0005524">
    <property type="term" value="F:ATP binding"/>
    <property type="evidence" value="ECO:0007669"/>
    <property type="project" value="UniProtKB-KW"/>
</dbReference>
<organism evidence="5 6">
    <name type="scientific">Ewingella americana</name>
    <dbReference type="NCBI Taxonomy" id="41202"/>
    <lineage>
        <taxon>Bacteria</taxon>
        <taxon>Pseudomonadati</taxon>
        <taxon>Pseudomonadota</taxon>
        <taxon>Gammaproteobacteria</taxon>
        <taxon>Enterobacterales</taxon>
        <taxon>Yersiniaceae</taxon>
        <taxon>Ewingella</taxon>
    </lineage>
</organism>
<name>A0A377NH96_9GAMM</name>
<dbReference type="EC" id="3.6.3.-" evidence="5"/>
<protein>
    <submittedName>
        <fullName evidence="5">Glutathione import ATP-binding protein GsiA</fullName>
        <ecNumber evidence="5">3.6.3.-</ecNumber>
    </submittedName>
</protein>
<feature type="domain" description="Oligopeptide/dipeptide ABC transporter C-terminal" evidence="4">
    <location>
        <begin position="7"/>
        <end position="39"/>
    </location>
</feature>